<dbReference type="Pfam" id="PF03415">
    <property type="entry name" value="Peptidase_C11"/>
    <property type="match status" value="1"/>
</dbReference>
<name>A0A6J6DWR3_9ZZZZ</name>
<organism evidence="1">
    <name type="scientific">freshwater metagenome</name>
    <dbReference type="NCBI Taxonomy" id="449393"/>
    <lineage>
        <taxon>unclassified sequences</taxon>
        <taxon>metagenomes</taxon>
        <taxon>ecological metagenomes</taxon>
    </lineage>
</organism>
<dbReference type="Gene3D" id="3.40.50.11970">
    <property type="match status" value="1"/>
</dbReference>
<dbReference type="AlphaFoldDB" id="A0A6J6DWR3"/>
<sequence length="671" mass="69767">MKQQRKTFRVIGIVGAATLFVTACGGGDEAGGRTADSAVVVDTTAADDTEATDEATDVTEATVIETTVPAAEPSAGWTVLVYSIADTDLEPFLLDDVTEMGGVGSGPGVNIVSLVDRASDYSSDPVLGIDDWQGGKLLHVQRGSAVELADLGDVNTGDPQLLADFIATGIQQFPAENYALVLSDHGASWPGVGGDESTGYDGLTLAELGAGIAAGLEGAGIDQLDLLGFDACLMATYEVASALAPTARRLLASQELEPGHGWNYGVLQMLNDDPATDVDALASALIDGFEAQAAEQGTGTEITLSLVDLEQMPALDAALTAFTDAVTPRAGALGPIIGRTRAQTLSFGRSPDPSSDSQMVDLGILIGEIGVDALDVSPQADDVIRALNDLVLDRVAGAATRAATGLSIYFPTEEQWFKAEYTEVPAAAGWSSFLQAYYTGGQAIPEAEQPSAIGDAVEVVFVEGGIEVSALFDPVTLANATEATIDYGIVDADGTITYLGSEPAEVSDDGSGLVAGFYDLTALTMSDGIDTAYAYVDLYLDPEAGLVTIDVPLAYYPVGEDEVYDDVILSLVLDDAGDIISETYYVYNPETDAYGELTADPEAIIVPYVFVMAADGSGEWVPTSDVGLYANLPDIAYELEPLEPGTELWVELNVIDFGGNTATIGGSIILS</sequence>
<evidence type="ECO:0000313" key="1">
    <source>
        <dbReference type="EMBL" id="CAB4567634.1"/>
    </source>
</evidence>
<accession>A0A6J6DWR3</accession>
<proteinExistence type="predicted"/>
<dbReference type="InterPro" id="IPR005077">
    <property type="entry name" value="Peptidase_C11"/>
</dbReference>
<dbReference type="PANTHER" id="PTHR37835">
    <property type="entry name" value="ALPHA-CLOSTRIPAIN"/>
    <property type="match status" value="1"/>
</dbReference>
<gene>
    <name evidence="1" type="ORF">UFOPK1493_02189</name>
</gene>
<reference evidence="1" key="1">
    <citation type="submission" date="2020-05" db="EMBL/GenBank/DDBJ databases">
        <authorList>
            <person name="Chiriac C."/>
            <person name="Salcher M."/>
            <person name="Ghai R."/>
            <person name="Kavagutti S V."/>
        </authorList>
    </citation>
    <scope>NUCLEOTIDE SEQUENCE</scope>
</reference>
<dbReference type="EMBL" id="CAEZSR010000082">
    <property type="protein sequence ID" value="CAB4567634.1"/>
    <property type="molecule type" value="Genomic_DNA"/>
</dbReference>
<dbReference type="PANTHER" id="PTHR37835:SF1">
    <property type="entry name" value="ALPHA-CLOSTRIPAIN"/>
    <property type="match status" value="1"/>
</dbReference>
<protein>
    <submittedName>
        <fullName evidence="1">Unannotated protein</fullName>
    </submittedName>
</protein>
<dbReference type="PROSITE" id="PS51257">
    <property type="entry name" value="PROKAR_LIPOPROTEIN"/>
    <property type="match status" value="1"/>
</dbReference>